<feature type="compositionally biased region" description="Polar residues" evidence="1">
    <location>
        <begin position="165"/>
        <end position="187"/>
    </location>
</feature>
<feature type="region of interest" description="Disordered" evidence="1">
    <location>
        <begin position="257"/>
        <end position="285"/>
    </location>
</feature>
<feature type="region of interest" description="Disordered" evidence="1">
    <location>
        <begin position="146"/>
        <end position="187"/>
    </location>
</feature>
<protein>
    <submittedName>
        <fullName evidence="2">Uncharacterized protein</fullName>
    </submittedName>
</protein>
<dbReference type="PANTHER" id="PTHR48125">
    <property type="entry name" value="LP07818P1"/>
    <property type="match status" value="1"/>
</dbReference>
<feature type="compositionally biased region" description="Acidic residues" evidence="1">
    <location>
        <begin position="1048"/>
        <end position="1058"/>
    </location>
</feature>
<feature type="compositionally biased region" description="Basic residues" evidence="1">
    <location>
        <begin position="1035"/>
        <end position="1044"/>
    </location>
</feature>
<feature type="compositionally biased region" description="Basic residues" evidence="1">
    <location>
        <begin position="1002"/>
        <end position="1013"/>
    </location>
</feature>
<feature type="compositionally biased region" description="Acidic residues" evidence="1">
    <location>
        <begin position="1092"/>
        <end position="1109"/>
    </location>
</feature>
<dbReference type="Proteomes" id="UP001215280">
    <property type="component" value="Unassembled WGS sequence"/>
</dbReference>
<dbReference type="AlphaFoldDB" id="A0AAD7HKD5"/>
<feature type="region of interest" description="Disordered" evidence="1">
    <location>
        <begin position="1193"/>
        <end position="1216"/>
    </location>
</feature>
<dbReference type="EMBL" id="JARJLG010000254">
    <property type="protein sequence ID" value="KAJ7722725.1"/>
    <property type="molecule type" value="Genomic_DNA"/>
</dbReference>
<organism evidence="2 3">
    <name type="scientific">Mycena maculata</name>
    <dbReference type="NCBI Taxonomy" id="230809"/>
    <lineage>
        <taxon>Eukaryota</taxon>
        <taxon>Fungi</taxon>
        <taxon>Dikarya</taxon>
        <taxon>Basidiomycota</taxon>
        <taxon>Agaricomycotina</taxon>
        <taxon>Agaricomycetes</taxon>
        <taxon>Agaricomycetidae</taxon>
        <taxon>Agaricales</taxon>
        <taxon>Marasmiineae</taxon>
        <taxon>Mycenaceae</taxon>
        <taxon>Mycena</taxon>
    </lineage>
</organism>
<reference evidence="2" key="1">
    <citation type="submission" date="2023-03" db="EMBL/GenBank/DDBJ databases">
        <title>Massive genome expansion in bonnet fungi (Mycena s.s.) driven by repeated elements and novel gene families across ecological guilds.</title>
        <authorList>
            <consortium name="Lawrence Berkeley National Laboratory"/>
            <person name="Harder C.B."/>
            <person name="Miyauchi S."/>
            <person name="Viragh M."/>
            <person name="Kuo A."/>
            <person name="Thoen E."/>
            <person name="Andreopoulos B."/>
            <person name="Lu D."/>
            <person name="Skrede I."/>
            <person name="Drula E."/>
            <person name="Henrissat B."/>
            <person name="Morin E."/>
            <person name="Kohler A."/>
            <person name="Barry K."/>
            <person name="LaButti K."/>
            <person name="Morin E."/>
            <person name="Salamov A."/>
            <person name="Lipzen A."/>
            <person name="Mereny Z."/>
            <person name="Hegedus B."/>
            <person name="Baldrian P."/>
            <person name="Stursova M."/>
            <person name="Weitz H."/>
            <person name="Taylor A."/>
            <person name="Grigoriev I.V."/>
            <person name="Nagy L.G."/>
            <person name="Martin F."/>
            <person name="Kauserud H."/>
        </authorList>
    </citation>
    <scope>NUCLEOTIDE SEQUENCE</scope>
    <source>
        <strain evidence="2">CBHHK188m</strain>
    </source>
</reference>
<feature type="compositionally biased region" description="Pro residues" evidence="1">
    <location>
        <begin position="468"/>
        <end position="486"/>
    </location>
</feature>
<feature type="region of interest" description="Disordered" evidence="1">
    <location>
        <begin position="408"/>
        <end position="529"/>
    </location>
</feature>
<keyword evidence="3" id="KW-1185">Reference proteome</keyword>
<accession>A0AAD7HKD5</accession>
<name>A0AAD7HKD5_9AGAR</name>
<dbReference type="PANTHER" id="PTHR48125:SF12">
    <property type="entry name" value="AT HOOK TRANSCRIPTION FACTOR FAMILY-RELATED"/>
    <property type="match status" value="1"/>
</dbReference>
<evidence type="ECO:0000313" key="3">
    <source>
        <dbReference type="Proteomes" id="UP001215280"/>
    </source>
</evidence>
<evidence type="ECO:0000256" key="1">
    <source>
        <dbReference type="SAM" id="MobiDB-lite"/>
    </source>
</evidence>
<proteinExistence type="predicted"/>
<evidence type="ECO:0000313" key="2">
    <source>
        <dbReference type="EMBL" id="KAJ7722725.1"/>
    </source>
</evidence>
<comment type="caution">
    <text evidence="2">The sequence shown here is derived from an EMBL/GenBank/DDBJ whole genome shotgun (WGS) entry which is preliminary data.</text>
</comment>
<feature type="compositionally biased region" description="Polar residues" evidence="1">
    <location>
        <begin position="1123"/>
        <end position="1133"/>
    </location>
</feature>
<gene>
    <name evidence="2" type="ORF">DFH07DRAFT_783733</name>
</gene>
<feature type="compositionally biased region" description="Low complexity" evidence="1">
    <location>
        <begin position="1194"/>
        <end position="1210"/>
    </location>
</feature>
<sequence>MPAVAAEVVAEAERGWCHSHDVQHSLCDRFFSLSSHRVYHTSPAPYTLPLIFLRAFRPRSAVFIPVEEALRGALLPLELAFGHSPSRLATLPLAFCISTVLQEDVLVLNTRVSFWFSFIRYTPLLFPRHQLRPTLGSCVSVSVSRSRPSEGLPPANPNPHIYKMASNSGDYNQASPDSLPPTNVQESSFGSITDDFSAYDENFFTGVQGLETPDKLQMPKWSYMPSGGFPDTDLTEEELAEIDGDPTAAEVADHPVVEDDEEDELDKSPIAQPSPLLGRKRPLDGGGRPVVPIRFLPPPAEEQLGGGYPCREATPPRDLPATHLRGTINPTARAYGNQKTATMHTLRKQSTNQTKAAPPPPSSRPEAAPPLLTAVFPAPTHPVPPPNPALSFPAPTCHAALSHPFLFRGPARPATPPPHPAAAQRVMSDEPDSVPIAQARAEATPESKRCGPSAEPSAVKRRKVDQLPLPPDDPLYKPAPLPPPPLGFAECKSKQGEVQPPLPPRLNRPPPPHTSNDAGMLPPPQLVPNRSLTPVAEAAEPSSLLSPAGSDFDADAVAAKDTGGRPSKEGAEGITLFTTAVHELAAAFSKKYSLSANRFLAANIYQRFARSSSHASVEYQHINPAFNPNTMDLPQLTVDNFRNMYAKFQKFYAEEWEEILEQWGEMTHNEGDETLGGRQRLFDWVCKDLRASINAAHEKDFEAILFMCGSYVHEDSELAEVIATPALETAFSQTFKHAETGSPFSNPDLLGIAKISSYSARLASFVEPGVVVPDALLAALDGPRVTKTHPKASPKASPTIAKTSVADPSAANAAPAIAPRTFAPSSAIVSNAVAGPSTTGVVKIDTSTATLNLIWEHLCRMSSNCLGFDLFHESTGRPGNFIWIPLAATLSLNNLRLLGFPVGICNTTLLNVALQEHESGSGWGIRLERHAYTEGHDYSVPAPQDPKSAALHWETLGSKFVRCQDAQGSVWSACVDVRKAGDASINKSLILARIKEEPAGKQKQKLTKAKPRAGKQGVKTETVSEEEDDEEPVKAKGKGKGKRKAVSEEEDDDDEGDEEPVKAKGKGKGKGKRKVVAKKVKRRAPAAADMSDFFDEDEDEDNAPEDEDPTSLPPPKKLRSSGPAIQQGGSNVNKTERQQKRRTTAKPVQKQVSFTSPASPPAIDRAAVVNERRKRMAIIQKPDDDGREFLVAKPSAAPSAPPTASGSASTVHGAATSASGDPLNAAMVHLDSLNAAMAQLAHVPKLQLTAALLQLLQGTIGLE</sequence>
<feature type="region of interest" description="Disordered" evidence="1">
    <location>
        <begin position="998"/>
        <end position="1165"/>
    </location>
</feature>
<feature type="compositionally biased region" description="Basic residues" evidence="1">
    <location>
        <begin position="1063"/>
        <end position="1084"/>
    </location>
</feature>
<feature type="region of interest" description="Disordered" evidence="1">
    <location>
        <begin position="348"/>
        <end position="369"/>
    </location>
</feature>
<feature type="compositionally biased region" description="Pro residues" evidence="1">
    <location>
        <begin position="500"/>
        <end position="513"/>
    </location>
</feature>